<dbReference type="InterPro" id="IPR013123">
    <property type="entry name" value="SpoU_subst-bd"/>
</dbReference>
<evidence type="ECO:0000313" key="5">
    <source>
        <dbReference type="EMBL" id="GAV22645.1"/>
    </source>
</evidence>
<dbReference type="GO" id="GO:0003723">
    <property type="term" value="F:RNA binding"/>
    <property type="evidence" value="ECO:0007669"/>
    <property type="project" value="InterPro"/>
</dbReference>
<accession>A0A1L8CUL3</accession>
<dbReference type="InterPro" id="IPR029028">
    <property type="entry name" value="Alpha/beta_knot_MTases"/>
</dbReference>
<feature type="domain" description="RNA 2-O ribose methyltransferase substrate binding" evidence="4">
    <location>
        <begin position="33"/>
        <end position="105"/>
    </location>
</feature>
<dbReference type="GO" id="GO:0008173">
    <property type="term" value="F:RNA methyltransferase activity"/>
    <property type="evidence" value="ECO:0007669"/>
    <property type="project" value="InterPro"/>
</dbReference>
<dbReference type="InterPro" id="IPR053888">
    <property type="entry name" value="MRM3-like_sub_bind"/>
</dbReference>
<dbReference type="SMART" id="SM00967">
    <property type="entry name" value="SpoU_sub_bind"/>
    <property type="match status" value="1"/>
</dbReference>
<keyword evidence="6" id="KW-1185">Reference proteome</keyword>
<dbReference type="SUPFAM" id="SSF55315">
    <property type="entry name" value="L30e-like"/>
    <property type="match status" value="1"/>
</dbReference>
<sequence>MIKKITSKENPFYKQLRKLYHEGAYRRKTGLLVVEGEKLVFEIINGDWTVEQLVVSESYWKKNVIFKKYKKYNNIIILPDSLFNGVSDLITPEGIIAVVEAKSLTFPWEQDGAFLILDGLQDPGNAGNLLRAALGFGLKGAILLPPAVDVYNPKVIRASAGASLKLPVLRMEANKLIEIFHKTKFPLLLAEAEGGMEVFNYKFPTKFFLAIGSEGRGISATLEGLPHQKIFIPMPGAIESLNAALAGGIIMYEWAKNRVNL</sequence>
<dbReference type="RefSeq" id="WP_075859122.1">
    <property type="nucleotide sequence ID" value="NZ_BDJK01000017.1"/>
</dbReference>
<keyword evidence="3 5" id="KW-0808">Transferase</keyword>
<evidence type="ECO:0000256" key="2">
    <source>
        <dbReference type="ARBA" id="ARBA00022603"/>
    </source>
</evidence>
<protein>
    <submittedName>
        <fullName evidence="5">RNA methyltransferase TrmH</fullName>
    </submittedName>
</protein>
<dbReference type="PANTHER" id="PTHR43191:SF2">
    <property type="entry name" value="RRNA METHYLTRANSFERASE 3, MITOCHONDRIAL"/>
    <property type="match status" value="1"/>
</dbReference>
<dbReference type="Pfam" id="PF00588">
    <property type="entry name" value="SpoU_methylase"/>
    <property type="match status" value="1"/>
</dbReference>
<dbReference type="InterPro" id="IPR029064">
    <property type="entry name" value="Ribosomal_eL30-like_sf"/>
</dbReference>
<dbReference type="SUPFAM" id="SSF75217">
    <property type="entry name" value="alpha/beta knot"/>
    <property type="match status" value="1"/>
</dbReference>
<organism evidence="5 6">
    <name type="scientific">Carboxydothermus pertinax</name>
    <dbReference type="NCBI Taxonomy" id="870242"/>
    <lineage>
        <taxon>Bacteria</taxon>
        <taxon>Bacillati</taxon>
        <taxon>Bacillota</taxon>
        <taxon>Clostridia</taxon>
        <taxon>Thermoanaerobacterales</taxon>
        <taxon>Thermoanaerobacteraceae</taxon>
        <taxon>Carboxydothermus</taxon>
    </lineage>
</organism>
<evidence type="ECO:0000256" key="1">
    <source>
        <dbReference type="ARBA" id="ARBA00007228"/>
    </source>
</evidence>
<dbReference type="CDD" id="cd18095">
    <property type="entry name" value="SpoU-like_rRNA-MTase"/>
    <property type="match status" value="1"/>
</dbReference>
<dbReference type="Pfam" id="PF22435">
    <property type="entry name" value="MRM3-like_sub_bind"/>
    <property type="match status" value="1"/>
</dbReference>
<evidence type="ECO:0000256" key="3">
    <source>
        <dbReference type="ARBA" id="ARBA00022679"/>
    </source>
</evidence>
<dbReference type="PANTHER" id="PTHR43191">
    <property type="entry name" value="RRNA METHYLTRANSFERASE 3"/>
    <property type="match status" value="1"/>
</dbReference>
<comment type="similarity">
    <text evidence="1">Belongs to the class IV-like SAM-binding methyltransferase superfamily. RNA methyltransferase TrmH family.</text>
</comment>
<dbReference type="EMBL" id="BDJK01000017">
    <property type="protein sequence ID" value="GAV22645.1"/>
    <property type="molecule type" value="Genomic_DNA"/>
</dbReference>
<dbReference type="OrthoDB" id="9794400at2"/>
<proteinExistence type="inferred from homology"/>
<dbReference type="GO" id="GO:0005737">
    <property type="term" value="C:cytoplasm"/>
    <property type="evidence" value="ECO:0007669"/>
    <property type="project" value="UniProtKB-ARBA"/>
</dbReference>
<dbReference type="Gene3D" id="3.30.1330.30">
    <property type="match status" value="1"/>
</dbReference>
<dbReference type="InterPro" id="IPR029026">
    <property type="entry name" value="tRNA_m1G_MTases_N"/>
</dbReference>
<evidence type="ECO:0000313" key="6">
    <source>
        <dbReference type="Proteomes" id="UP000187485"/>
    </source>
</evidence>
<dbReference type="Gene3D" id="3.40.1280.10">
    <property type="match status" value="1"/>
</dbReference>
<evidence type="ECO:0000259" key="4">
    <source>
        <dbReference type="SMART" id="SM00967"/>
    </source>
</evidence>
<dbReference type="GO" id="GO:0032259">
    <property type="term" value="P:methylation"/>
    <property type="evidence" value="ECO:0007669"/>
    <property type="project" value="UniProtKB-KW"/>
</dbReference>
<keyword evidence="2 5" id="KW-0489">Methyltransferase</keyword>
<dbReference type="InterPro" id="IPR001537">
    <property type="entry name" value="SpoU_MeTrfase"/>
</dbReference>
<comment type="caution">
    <text evidence="5">The sequence shown here is derived from an EMBL/GenBank/DDBJ whole genome shotgun (WGS) entry which is preliminary data.</text>
</comment>
<dbReference type="GO" id="GO:0006396">
    <property type="term" value="P:RNA processing"/>
    <property type="evidence" value="ECO:0007669"/>
    <property type="project" value="InterPro"/>
</dbReference>
<dbReference type="Proteomes" id="UP000187485">
    <property type="component" value="Unassembled WGS sequence"/>
</dbReference>
<name>A0A1L8CUL3_9THEO</name>
<dbReference type="AlphaFoldDB" id="A0A1L8CUL3"/>
<dbReference type="STRING" id="870242.cpu_11550"/>
<dbReference type="InterPro" id="IPR051259">
    <property type="entry name" value="rRNA_Methyltransferase"/>
</dbReference>
<gene>
    <name evidence="5" type="ORF">cpu_11550</name>
</gene>
<reference evidence="6" key="1">
    <citation type="submission" date="2016-12" db="EMBL/GenBank/DDBJ databases">
        <title>Draft Genome Sequences od Carboxydothermus pertinax and islandicus, Hydrogenogenic Carboxydotrophic Bacteria.</title>
        <authorList>
            <person name="Fukuyama Y."/>
            <person name="Ohmae K."/>
            <person name="Yoneda Y."/>
            <person name="Yoshida T."/>
            <person name="Sako Y."/>
        </authorList>
    </citation>
    <scope>NUCLEOTIDE SEQUENCE [LARGE SCALE GENOMIC DNA]</scope>
    <source>
        <strain evidence="6">Ug1</strain>
    </source>
</reference>